<organism evidence="2 3">
    <name type="scientific">Trametes cubensis</name>
    <dbReference type="NCBI Taxonomy" id="1111947"/>
    <lineage>
        <taxon>Eukaryota</taxon>
        <taxon>Fungi</taxon>
        <taxon>Dikarya</taxon>
        <taxon>Basidiomycota</taxon>
        <taxon>Agaricomycotina</taxon>
        <taxon>Agaricomycetes</taxon>
        <taxon>Polyporales</taxon>
        <taxon>Polyporaceae</taxon>
        <taxon>Trametes</taxon>
    </lineage>
</organism>
<reference evidence="2" key="1">
    <citation type="submission" date="2022-11" db="EMBL/GenBank/DDBJ databases">
        <title>Genome Sequence of Cubamyces cubensis.</title>
        <authorList>
            <person name="Buettner E."/>
        </authorList>
    </citation>
    <scope>NUCLEOTIDE SEQUENCE</scope>
    <source>
        <strain evidence="2">MPL-01</strain>
    </source>
</reference>
<protein>
    <submittedName>
        <fullName evidence="2">Uncharacterized protein</fullName>
    </submittedName>
</protein>
<dbReference type="Proteomes" id="UP001215151">
    <property type="component" value="Unassembled WGS sequence"/>
</dbReference>
<feature type="region of interest" description="Disordered" evidence="1">
    <location>
        <begin position="135"/>
        <end position="168"/>
    </location>
</feature>
<dbReference type="EMBL" id="JAPEVG010000001">
    <property type="protein sequence ID" value="KAJ8502271.1"/>
    <property type="molecule type" value="Genomic_DNA"/>
</dbReference>
<evidence type="ECO:0000313" key="3">
    <source>
        <dbReference type="Proteomes" id="UP001215151"/>
    </source>
</evidence>
<comment type="caution">
    <text evidence="2">The sequence shown here is derived from an EMBL/GenBank/DDBJ whole genome shotgun (WGS) entry which is preliminary data.</text>
</comment>
<accession>A0AAD7XG47</accession>
<dbReference type="AlphaFoldDB" id="A0AAD7XG47"/>
<sequence length="168" mass="18363">MFSTDLVDLRESRTPASSAHPRASPLLALAPGESSLARRAARAAHLAASPVADLEPRSPRRRPPDTLYGFGISTVVPTTSSAGDQQARTSSASYNRSTERRDHDRRPLPLSSSLDLLVFESGDDLHRPYLDASHASAQNAADRRRNTTIHFNSHTSVHANARYRSKPE</sequence>
<feature type="compositionally biased region" description="Basic and acidic residues" evidence="1">
    <location>
        <begin position="54"/>
        <end position="64"/>
    </location>
</feature>
<feature type="compositionally biased region" description="Basic and acidic residues" evidence="1">
    <location>
        <begin position="97"/>
        <end position="107"/>
    </location>
</feature>
<feature type="compositionally biased region" description="Polar residues" evidence="1">
    <location>
        <begin position="148"/>
        <end position="158"/>
    </location>
</feature>
<proteinExistence type="predicted"/>
<keyword evidence="3" id="KW-1185">Reference proteome</keyword>
<gene>
    <name evidence="2" type="ORF">ONZ51_g12</name>
</gene>
<evidence type="ECO:0000313" key="2">
    <source>
        <dbReference type="EMBL" id="KAJ8502271.1"/>
    </source>
</evidence>
<feature type="compositionally biased region" description="Polar residues" evidence="1">
    <location>
        <begin position="75"/>
        <end position="96"/>
    </location>
</feature>
<feature type="region of interest" description="Disordered" evidence="1">
    <location>
        <begin position="1"/>
        <end position="26"/>
    </location>
</feature>
<feature type="region of interest" description="Disordered" evidence="1">
    <location>
        <begin position="46"/>
        <end position="109"/>
    </location>
</feature>
<name>A0AAD7XG47_9APHY</name>
<evidence type="ECO:0000256" key="1">
    <source>
        <dbReference type="SAM" id="MobiDB-lite"/>
    </source>
</evidence>